<keyword evidence="4" id="KW-1185">Reference proteome</keyword>
<protein>
    <submittedName>
        <fullName evidence="3">Uncharacterized protein</fullName>
    </submittedName>
</protein>
<comment type="caution">
    <text evidence="3">The sequence shown here is derived from an EMBL/GenBank/DDBJ whole genome shotgun (WGS) entry which is preliminary data.</text>
</comment>
<dbReference type="AlphaFoldDB" id="A0A9P5BQD3"/>
<evidence type="ECO:0000256" key="1">
    <source>
        <dbReference type="SAM" id="Coils"/>
    </source>
</evidence>
<name>A0A9P5BQD3_COLSI</name>
<accession>A0A9P5BQD3</accession>
<sequence>MSFAVDPHHLSLMAKSMTIEGFSFTSHLETAHKNLPQHLIETGHRPMFRFIYLDPARRPFITKKTKVAARVTAIVRAALMVASVNDLGPQHIEKALFWDWVKDMLVSDDIFESATAEETLEWKFIVELFYAAWVEFAKSRPYDTKRFVAVPDKDDYNFWDLHLAMADWDHLMGGNFGANADMKGFRIIEDRERKEASSKYYFKMDGSNRARDASLGHWSSGWSMCMQKMIERADGVLEREQEMMRLSAMDNMDRDRRIGEKTSQIEELDREIDELKARLAKYEEMSAHETAGATSLGDEAVSNNEVVTSSVVNLADHKIKNGEGYADENHATTEAENTADQDRVAKQGPETMNADKDAAIEVKAMATNYGQTAAIDESTVDKPTVDKPTVDKPAIDTAPSSLDKGSSMPGPATKTSNDSKSIEVIDLTAD</sequence>
<organism evidence="3 4">
    <name type="scientific">Colletotrichum siamense</name>
    <name type="common">Anthracnose fungus</name>
    <dbReference type="NCBI Taxonomy" id="690259"/>
    <lineage>
        <taxon>Eukaryota</taxon>
        <taxon>Fungi</taxon>
        <taxon>Dikarya</taxon>
        <taxon>Ascomycota</taxon>
        <taxon>Pezizomycotina</taxon>
        <taxon>Sordariomycetes</taxon>
        <taxon>Hypocreomycetidae</taxon>
        <taxon>Glomerellales</taxon>
        <taxon>Glomerellaceae</taxon>
        <taxon>Colletotrichum</taxon>
        <taxon>Colletotrichum gloeosporioides species complex</taxon>
    </lineage>
</organism>
<gene>
    <name evidence="3" type="ORF">CGCSCA2_v012405</name>
</gene>
<dbReference type="Proteomes" id="UP000711996">
    <property type="component" value="Unassembled WGS sequence"/>
</dbReference>
<feature type="compositionally biased region" description="Basic and acidic residues" evidence="2">
    <location>
        <begin position="379"/>
        <end position="394"/>
    </location>
</feature>
<evidence type="ECO:0000256" key="2">
    <source>
        <dbReference type="SAM" id="MobiDB-lite"/>
    </source>
</evidence>
<evidence type="ECO:0000313" key="4">
    <source>
        <dbReference type="Proteomes" id="UP000711996"/>
    </source>
</evidence>
<feature type="region of interest" description="Disordered" evidence="2">
    <location>
        <begin position="375"/>
        <end position="430"/>
    </location>
</feature>
<keyword evidence="1" id="KW-0175">Coiled coil</keyword>
<dbReference type="OrthoDB" id="4825456at2759"/>
<feature type="coiled-coil region" evidence="1">
    <location>
        <begin position="258"/>
        <end position="285"/>
    </location>
</feature>
<evidence type="ECO:0000313" key="3">
    <source>
        <dbReference type="EMBL" id="KAF4848202.1"/>
    </source>
</evidence>
<proteinExistence type="predicted"/>
<dbReference type="EMBL" id="QPMT01000055">
    <property type="protein sequence ID" value="KAF4848202.1"/>
    <property type="molecule type" value="Genomic_DNA"/>
</dbReference>
<reference evidence="3" key="1">
    <citation type="submission" date="2019-06" db="EMBL/GenBank/DDBJ databases">
        <authorList>
            <person name="Gan P."/>
            <person name="Shirasu K."/>
        </authorList>
    </citation>
    <scope>NUCLEOTIDE SEQUENCE [LARGE SCALE GENOMIC DNA]</scope>
    <source>
        <strain evidence="3">CAD2</strain>
    </source>
</reference>